<name>A0A1X0IXX8_MYCRH</name>
<evidence type="ECO:0000256" key="2">
    <source>
        <dbReference type="SAM" id="SignalP"/>
    </source>
</evidence>
<feature type="signal peptide" evidence="2">
    <location>
        <begin position="1"/>
        <end position="40"/>
    </location>
</feature>
<feature type="compositionally biased region" description="Low complexity" evidence="1">
    <location>
        <begin position="631"/>
        <end position="641"/>
    </location>
</feature>
<dbReference type="Proteomes" id="UP000192534">
    <property type="component" value="Unassembled WGS sequence"/>
</dbReference>
<keyword evidence="5" id="KW-1185">Reference proteome</keyword>
<proteinExistence type="predicted"/>
<dbReference type="Pfam" id="PF06742">
    <property type="entry name" value="DUF1214"/>
    <property type="match status" value="1"/>
</dbReference>
<dbReference type="AlphaFoldDB" id="A0A1X0IXX8"/>
<dbReference type="SUPFAM" id="SSF160935">
    <property type="entry name" value="VPA0735-like"/>
    <property type="match status" value="1"/>
</dbReference>
<evidence type="ECO:0000313" key="5">
    <source>
        <dbReference type="Proteomes" id="UP000192534"/>
    </source>
</evidence>
<feature type="compositionally biased region" description="Polar residues" evidence="1">
    <location>
        <begin position="606"/>
        <end position="624"/>
    </location>
</feature>
<accession>A0A1X0IXX8</accession>
<dbReference type="RefSeq" id="WP_083118793.1">
    <property type="nucleotide sequence ID" value="NZ_JACKUO010000028.1"/>
</dbReference>
<comment type="caution">
    <text evidence="4">The sequence shown here is derived from an EMBL/GenBank/DDBJ whole genome shotgun (WGS) entry which is preliminary data.</text>
</comment>
<feature type="chain" id="PRO_5012981542" description="DUF1214 domain-containing protein" evidence="2">
    <location>
        <begin position="41"/>
        <end position="659"/>
    </location>
</feature>
<protein>
    <recommendedName>
        <fullName evidence="3">DUF1214 domain-containing protein</fullName>
    </recommendedName>
</protein>
<evidence type="ECO:0000256" key="1">
    <source>
        <dbReference type="SAM" id="MobiDB-lite"/>
    </source>
</evidence>
<evidence type="ECO:0000313" key="4">
    <source>
        <dbReference type="EMBL" id="ORB54095.1"/>
    </source>
</evidence>
<evidence type="ECO:0000259" key="3">
    <source>
        <dbReference type="Pfam" id="PF06742"/>
    </source>
</evidence>
<dbReference type="EMBL" id="MVIH01000004">
    <property type="protein sequence ID" value="ORB54095.1"/>
    <property type="molecule type" value="Genomic_DNA"/>
</dbReference>
<feature type="domain" description="DUF1214" evidence="3">
    <location>
        <begin position="173"/>
        <end position="207"/>
    </location>
</feature>
<reference evidence="4 5" key="1">
    <citation type="submission" date="2016-12" db="EMBL/GenBank/DDBJ databases">
        <title>The new phylogeny of genus Mycobacterium.</title>
        <authorList>
            <person name="Tortoli E."/>
            <person name="Trovato A."/>
            <person name="Cirillo D.M."/>
        </authorList>
    </citation>
    <scope>NUCLEOTIDE SEQUENCE [LARGE SCALE GENOMIC DNA]</scope>
    <source>
        <strain evidence="4 5">DSM 44223</strain>
    </source>
</reference>
<feature type="region of interest" description="Disordered" evidence="1">
    <location>
        <begin position="602"/>
        <end position="659"/>
    </location>
</feature>
<gene>
    <name evidence="4" type="ORF">BST42_12085</name>
</gene>
<dbReference type="InterPro" id="IPR010621">
    <property type="entry name" value="DUF1214"/>
</dbReference>
<organism evidence="4 5">
    <name type="scientific">Mycolicibacterium rhodesiae</name>
    <name type="common">Mycobacterium rhodesiae</name>
    <dbReference type="NCBI Taxonomy" id="36814"/>
    <lineage>
        <taxon>Bacteria</taxon>
        <taxon>Bacillati</taxon>
        <taxon>Actinomycetota</taxon>
        <taxon>Actinomycetes</taxon>
        <taxon>Mycobacteriales</taxon>
        <taxon>Mycobacteriaceae</taxon>
        <taxon>Mycolicibacterium</taxon>
    </lineage>
</organism>
<sequence>MFTKTIHKNKVSSRTTAVAATVLSGVVAAVTAAPSASAEAADLQPSVNNVVVAQAQAIGAAGALPYVTATDRSLLPGYVQNVAYSELQLLLAARDLNKPYLLRIGDMLNTAGSEPRTRPLQINPDNVYGYTMLDPNGTYVITGRAGDGTDLNISLQAGLSAANSLPATVANLNINQLQINPDGTYTVTISATPQSGNWLPIANGANAVIVRDTLSNWSATPGSVTIKRVDVPSTPHVIPPALTATETKAILDTIAASLPQDSGHGQQVVGQVFYLPSNTTTPIRESPGAVTGLTAQASVWGTYKLQPGQALILTVPTIEAAYTGAELTDVFTQTLPWQSHQISLSNAQVIPDADGCTRYVISPTDPGVPNWLDSSGYDQGSIVLRWQNYPGALPTGTPTTQVVDVADVRDYLPAGTGMVTPQQRAQQVSLRSAEVGYMLSASKNSTWVTLNLAVDDLKAQLGSSTFDQIFGSQRTPSLLSRLGPESIPALVSQTMMILSDPVQSAIGLAKVLPAAMNEIALPTQLAVARTIKVVSAAVDEATSAARSGQPFGVVQAIEHGISGVTSVARQALFDPATSITAGVLNARDDIAFGLTYAQRTKAAQPRVTSTTPTATRISSASTPRKATATMRPSRSAPAAARGEQAHSARHRVQHNGPAA</sequence>
<keyword evidence="2" id="KW-0732">Signal</keyword>